<protein>
    <recommendedName>
        <fullName evidence="3">NAD(P)-binding domain-containing protein</fullName>
    </recommendedName>
</protein>
<dbReference type="Gene3D" id="3.40.50.720">
    <property type="entry name" value="NAD(P)-binding Rossmann-like Domain"/>
    <property type="match status" value="2"/>
</dbReference>
<keyword evidence="1" id="KW-0560">Oxidoreductase</keyword>
<feature type="domain" description="NAD(P)-binding" evidence="3">
    <location>
        <begin position="16"/>
        <end position="63"/>
    </location>
</feature>
<evidence type="ECO:0000256" key="2">
    <source>
        <dbReference type="ARBA" id="ARBA00023445"/>
    </source>
</evidence>
<sequence>MFQSVQPVIQPGSTILVTGVTGFIGSHIAQQLLDAGYCVVGVTRDANKNRVSGIVHTASDMTFGADPNVIIPPVVSAAVSILKAAAASTSVERVVFTSSCAAAAMPTPGHYPTITSESWNDEALERAWDAPPYNPDRGFIVYAASKTAAEKAVWNWYKEERPPFVLNTDFYIDVEDSARLHLAALLHPTVTEERIFAYAKPYTWKMVQDVLREIFPNKDLTPDIRETEADRSVVTGMARSEGLLKEMGKAGYTSLQETVRLNTIDFS</sequence>
<evidence type="ECO:0000313" key="4">
    <source>
        <dbReference type="EMBL" id="KAJ4146948.1"/>
    </source>
</evidence>
<keyword evidence="5" id="KW-1185">Reference proteome</keyword>
<dbReference type="KEGG" id="amus:LMH87_001502"/>
<gene>
    <name evidence="4" type="ORF">LMH87_001502</name>
</gene>
<dbReference type="Proteomes" id="UP001144673">
    <property type="component" value="Chromosome 3"/>
</dbReference>
<dbReference type="AlphaFoldDB" id="A0A9W8UIQ1"/>
<dbReference type="GeneID" id="80888661"/>
<dbReference type="Pfam" id="PF16363">
    <property type="entry name" value="GDP_Man_Dehyd"/>
    <property type="match status" value="1"/>
</dbReference>
<organism evidence="4 5">
    <name type="scientific">Akanthomyces muscarius</name>
    <name type="common">Entomopathogenic fungus</name>
    <name type="synonym">Lecanicillium muscarium</name>
    <dbReference type="NCBI Taxonomy" id="2231603"/>
    <lineage>
        <taxon>Eukaryota</taxon>
        <taxon>Fungi</taxon>
        <taxon>Dikarya</taxon>
        <taxon>Ascomycota</taxon>
        <taxon>Pezizomycotina</taxon>
        <taxon>Sordariomycetes</taxon>
        <taxon>Hypocreomycetidae</taxon>
        <taxon>Hypocreales</taxon>
        <taxon>Cordycipitaceae</taxon>
        <taxon>Akanthomyces</taxon>
    </lineage>
</organism>
<dbReference type="RefSeq" id="XP_056049889.1">
    <property type="nucleotide sequence ID" value="XM_056192787.1"/>
</dbReference>
<dbReference type="SUPFAM" id="SSF51735">
    <property type="entry name" value="NAD(P)-binding Rossmann-fold domains"/>
    <property type="match status" value="1"/>
</dbReference>
<evidence type="ECO:0000259" key="3">
    <source>
        <dbReference type="Pfam" id="PF16363"/>
    </source>
</evidence>
<dbReference type="InterPro" id="IPR050425">
    <property type="entry name" value="NAD(P)_dehydrat-like"/>
</dbReference>
<dbReference type="InterPro" id="IPR016040">
    <property type="entry name" value="NAD(P)-bd_dom"/>
</dbReference>
<dbReference type="EMBL" id="JAJHUN010000010">
    <property type="protein sequence ID" value="KAJ4146948.1"/>
    <property type="molecule type" value="Genomic_DNA"/>
</dbReference>
<dbReference type="GO" id="GO:0016616">
    <property type="term" value="F:oxidoreductase activity, acting on the CH-OH group of donors, NAD or NADP as acceptor"/>
    <property type="evidence" value="ECO:0007669"/>
    <property type="project" value="TreeGrafter"/>
</dbReference>
<proteinExistence type="inferred from homology"/>
<accession>A0A9W8UIQ1</accession>
<evidence type="ECO:0000256" key="1">
    <source>
        <dbReference type="ARBA" id="ARBA00023002"/>
    </source>
</evidence>
<dbReference type="PANTHER" id="PTHR10366">
    <property type="entry name" value="NAD DEPENDENT EPIMERASE/DEHYDRATASE"/>
    <property type="match status" value="1"/>
</dbReference>
<comment type="caution">
    <text evidence="4">The sequence shown here is derived from an EMBL/GenBank/DDBJ whole genome shotgun (WGS) entry which is preliminary data.</text>
</comment>
<dbReference type="InterPro" id="IPR036291">
    <property type="entry name" value="NAD(P)-bd_dom_sf"/>
</dbReference>
<name>A0A9W8UIQ1_AKAMU</name>
<reference evidence="4" key="1">
    <citation type="journal article" date="2023" name="Access Microbiol">
        <title>De-novo genome assembly for Akanthomyces muscarius, a biocontrol agent of insect agricultural pests.</title>
        <authorList>
            <person name="Erdos Z."/>
            <person name="Studholme D.J."/>
            <person name="Raymond B."/>
            <person name="Sharma M."/>
        </authorList>
    </citation>
    <scope>NUCLEOTIDE SEQUENCE</scope>
    <source>
        <strain evidence="4">Ve6</strain>
    </source>
</reference>
<dbReference type="PANTHER" id="PTHR10366:SF562">
    <property type="entry name" value="ALDEHYDE REDUCTASE II (AFU_ORTHOLOGUE AFUA_1G11360)"/>
    <property type="match status" value="1"/>
</dbReference>
<evidence type="ECO:0000313" key="5">
    <source>
        <dbReference type="Proteomes" id="UP001144673"/>
    </source>
</evidence>
<comment type="similarity">
    <text evidence="2">Belongs to the NAD(P)-dependent epimerase/dehydratase family. Dihydroflavonol-4-reductase subfamily.</text>
</comment>